<protein>
    <submittedName>
        <fullName evidence="2">Uncharacterized protein</fullName>
    </submittedName>
</protein>
<keyword evidence="1" id="KW-1133">Transmembrane helix</keyword>
<feature type="transmembrane region" description="Helical" evidence="1">
    <location>
        <begin position="7"/>
        <end position="26"/>
    </location>
</feature>
<proteinExistence type="predicted"/>
<dbReference type="AlphaFoldDB" id="A0A816XCU9"/>
<dbReference type="EMBL" id="CAJNRE010016296">
    <property type="protein sequence ID" value="CAF2144977.1"/>
    <property type="molecule type" value="Genomic_DNA"/>
</dbReference>
<gene>
    <name evidence="2" type="ORF">MBJ925_LOCUS30126</name>
    <name evidence="3" type="ORF">SMN809_LOCUS9336</name>
</gene>
<evidence type="ECO:0000313" key="3">
    <source>
        <dbReference type="EMBL" id="CAF3952609.1"/>
    </source>
</evidence>
<dbReference type="Proteomes" id="UP000663824">
    <property type="component" value="Unassembled WGS sequence"/>
</dbReference>
<evidence type="ECO:0000313" key="2">
    <source>
        <dbReference type="EMBL" id="CAF2144977.1"/>
    </source>
</evidence>
<keyword evidence="1" id="KW-0472">Membrane</keyword>
<organism evidence="2 4">
    <name type="scientific">Rotaria magnacalcarata</name>
    <dbReference type="NCBI Taxonomy" id="392030"/>
    <lineage>
        <taxon>Eukaryota</taxon>
        <taxon>Metazoa</taxon>
        <taxon>Spiralia</taxon>
        <taxon>Gnathifera</taxon>
        <taxon>Rotifera</taxon>
        <taxon>Eurotatoria</taxon>
        <taxon>Bdelloidea</taxon>
        <taxon>Philodinida</taxon>
        <taxon>Philodinidae</taxon>
        <taxon>Rotaria</taxon>
    </lineage>
</organism>
<comment type="caution">
    <text evidence="2">The sequence shown here is derived from an EMBL/GenBank/DDBJ whole genome shotgun (WGS) entry which is preliminary data.</text>
</comment>
<reference evidence="2" key="1">
    <citation type="submission" date="2021-02" db="EMBL/GenBank/DDBJ databases">
        <authorList>
            <person name="Nowell W R."/>
        </authorList>
    </citation>
    <scope>NUCLEOTIDE SEQUENCE</scope>
</reference>
<evidence type="ECO:0000256" key="1">
    <source>
        <dbReference type="SAM" id="Phobius"/>
    </source>
</evidence>
<dbReference type="Proteomes" id="UP000676336">
    <property type="component" value="Unassembled WGS sequence"/>
</dbReference>
<sequence>MDKQYHYVIVDITIILLSIIHFVSTFKCSLYAIDQSSLEAKLTKINNSSSYNPILNLGDLVFSGSATSTKLANKNYLSAYHTFDHLGVPHFFLLIIDIDLKSIKLNLTLNEKDGSGSFWQIATVNTNEIIGIRESFHSGSTLEVAKINQKDGHMTTIGTYPYGSYSLVMVYASKRRLYFNVIESTLYAVNVDTGKLDINIQIPNDYVIYAIDYDYIKDRLIGLVYSSSITNSWILTEIIITTKNELKFDRIGKTIIPFDKYQWTTTYTINLNQRSWITIWDMKDLNKSVFIALNIDNGEIIEKWETNLNRLTNLVCFD</sequence>
<evidence type="ECO:0000313" key="4">
    <source>
        <dbReference type="Proteomes" id="UP000663824"/>
    </source>
</evidence>
<accession>A0A816XCU9</accession>
<keyword evidence="1" id="KW-0812">Transmembrane</keyword>
<dbReference type="EMBL" id="CAJOBI010003002">
    <property type="protein sequence ID" value="CAF3952609.1"/>
    <property type="molecule type" value="Genomic_DNA"/>
</dbReference>
<name>A0A816XCU9_9BILA</name>